<protein>
    <recommendedName>
        <fullName evidence="4">F-box domain-containing protein</fullName>
    </recommendedName>
</protein>
<feature type="compositionally biased region" description="Basic and acidic residues" evidence="1">
    <location>
        <begin position="1"/>
        <end position="16"/>
    </location>
</feature>
<dbReference type="HOGENOM" id="CLU_691156_0_0_1"/>
<dbReference type="OrthoDB" id="2547067at2759"/>
<dbReference type="GeneID" id="24108447"/>
<evidence type="ECO:0008006" key="4">
    <source>
        <dbReference type="Google" id="ProtNLM"/>
    </source>
</evidence>
<dbReference type="EMBL" id="DF238795">
    <property type="protein sequence ID" value="GAC95581.1"/>
    <property type="molecule type" value="Genomic_DNA"/>
</dbReference>
<sequence>MDKTRSLSEHPVETLERLQQPRRSNRAHIEALPSELLFHLSRFLDLAGLIVFSTAASHALRKVFAQFDRELLFLEPAHRLNLAEWREAARKLERFGLTPSSCFEREVTDAESHCKDEIDLSQAVHQLTRDESLIDLHLLQSILVFLAAEDVQDFSNRASARMKRGRRNVVPSISTDSQSSKGVNQIRSLHLTGWHGIAGAFLIHQLRSQPSLRGVRTIVKTDRADSRIWQQAAADDRCSKGQGGNNGSVWSAHREHEVPRWPSRPWSTQGIGGSNMVVQFRDCHTTQIIVQVGKRRSRIPGQPFLRGEGLQMGFQGYCIDMATTMPKIEAGELNLSIDGGAVHADKRIDAEEGVSKGDSTMHSGPGPESDGALTGSACQDLTRHRLHVILQGREVEDAEQNEEMFERSLVSCNQCKARIVF</sequence>
<reference evidence="3" key="1">
    <citation type="journal article" date="2013" name="Genome Announc.">
        <title>Draft genome sequence of the basidiomycetous yeast-like fungus Pseudozyma hubeiensis SY62, which produces an abundant amount of the biosurfactant mannosylerythritol lipids.</title>
        <authorList>
            <person name="Konishi M."/>
            <person name="Hatada Y."/>
            <person name="Horiuchi J."/>
        </authorList>
    </citation>
    <scope>NUCLEOTIDE SEQUENCE [LARGE SCALE GENOMIC DNA]</scope>
    <source>
        <strain evidence="3">SY62</strain>
    </source>
</reference>
<name>R9P2M4_PSEHS</name>
<dbReference type="AlphaFoldDB" id="R9P2M4"/>
<proteinExistence type="predicted"/>
<organism evidence="2 3">
    <name type="scientific">Pseudozyma hubeiensis (strain SY62)</name>
    <name type="common">Yeast</name>
    <dbReference type="NCBI Taxonomy" id="1305764"/>
    <lineage>
        <taxon>Eukaryota</taxon>
        <taxon>Fungi</taxon>
        <taxon>Dikarya</taxon>
        <taxon>Basidiomycota</taxon>
        <taxon>Ustilaginomycotina</taxon>
        <taxon>Ustilaginomycetes</taxon>
        <taxon>Ustilaginales</taxon>
        <taxon>Ustilaginaceae</taxon>
        <taxon>Pseudozyma</taxon>
    </lineage>
</organism>
<feature type="region of interest" description="Disordered" evidence="1">
    <location>
        <begin position="232"/>
        <end position="268"/>
    </location>
</feature>
<accession>R9P2M4</accession>
<evidence type="ECO:0000256" key="1">
    <source>
        <dbReference type="SAM" id="MobiDB-lite"/>
    </source>
</evidence>
<feature type="region of interest" description="Disordered" evidence="1">
    <location>
        <begin position="1"/>
        <end position="21"/>
    </location>
</feature>
<dbReference type="eggNOG" id="ENOG502RD7N">
    <property type="taxonomic scope" value="Eukaryota"/>
</dbReference>
<keyword evidence="3" id="KW-1185">Reference proteome</keyword>
<evidence type="ECO:0000313" key="2">
    <source>
        <dbReference type="EMBL" id="GAC95581.1"/>
    </source>
</evidence>
<gene>
    <name evidence="2" type="ORF">PHSY_003157</name>
</gene>
<evidence type="ECO:0000313" key="3">
    <source>
        <dbReference type="Proteomes" id="UP000014071"/>
    </source>
</evidence>
<dbReference type="Proteomes" id="UP000014071">
    <property type="component" value="Unassembled WGS sequence"/>
</dbReference>
<dbReference type="RefSeq" id="XP_012189168.1">
    <property type="nucleotide sequence ID" value="XM_012333778.1"/>
</dbReference>
<feature type="region of interest" description="Disordered" evidence="1">
    <location>
        <begin position="353"/>
        <end position="375"/>
    </location>
</feature>